<dbReference type="SUPFAM" id="SSF55729">
    <property type="entry name" value="Acyl-CoA N-acyltransferases (Nat)"/>
    <property type="match status" value="1"/>
</dbReference>
<evidence type="ECO:0000313" key="3">
    <source>
        <dbReference type="Proteomes" id="UP001595973"/>
    </source>
</evidence>
<dbReference type="EMBL" id="JBHSGI010000004">
    <property type="protein sequence ID" value="MFC4668265.1"/>
    <property type="molecule type" value="Genomic_DNA"/>
</dbReference>
<keyword evidence="3" id="KW-1185">Reference proteome</keyword>
<dbReference type="PROSITE" id="PS51186">
    <property type="entry name" value="GNAT"/>
    <property type="match status" value="1"/>
</dbReference>
<dbReference type="InterPro" id="IPR016181">
    <property type="entry name" value="Acyl_CoA_acyltransferase"/>
</dbReference>
<dbReference type="Gene3D" id="3.40.630.30">
    <property type="match status" value="1"/>
</dbReference>
<comment type="caution">
    <text evidence="2">The sequence shown here is derived from an EMBL/GenBank/DDBJ whole genome shotgun (WGS) entry which is preliminary data.</text>
</comment>
<evidence type="ECO:0000259" key="1">
    <source>
        <dbReference type="PROSITE" id="PS51186"/>
    </source>
</evidence>
<name>A0ABV9KDL7_9RHOB</name>
<organism evidence="2 3">
    <name type="scientific">Seohaeicola nanhaiensis</name>
    <dbReference type="NCBI Taxonomy" id="1387282"/>
    <lineage>
        <taxon>Bacteria</taxon>
        <taxon>Pseudomonadati</taxon>
        <taxon>Pseudomonadota</taxon>
        <taxon>Alphaproteobacteria</taxon>
        <taxon>Rhodobacterales</taxon>
        <taxon>Roseobacteraceae</taxon>
        <taxon>Seohaeicola</taxon>
    </lineage>
</organism>
<dbReference type="GO" id="GO:0016746">
    <property type="term" value="F:acyltransferase activity"/>
    <property type="evidence" value="ECO:0007669"/>
    <property type="project" value="UniProtKB-KW"/>
</dbReference>
<dbReference type="Proteomes" id="UP001595973">
    <property type="component" value="Unassembled WGS sequence"/>
</dbReference>
<dbReference type="EC" id="2.3.-.-" evidence="2"/>
<sequence>MSLVLRPADPGDAPEMARILWQFQHQHDWMPYLYSLDECLGYCAEMVARGWCTVAELCGRVGGFLALDGEEVYALYVAAPVQGRGAGRLLIEQAKSERDRLELRCVEPNTAARNFYRAQGFVEAGPAETTEDNLPGLTYVWPEEAI</sequence>
<evidence type="ECO:0000313" key="2">
    <source>
        <dbReference type="EMBL" id="MFC4668265.1"/>
    </source>
</evidence>
<dbReference type="InterPro" id="IPR000182">
    <property type="entry name" value="GNAT_dom"/>
</dbReference>
<feature type="domain" description="N-acetyltransferase" evidence="1">
    <location>
        <begin position="3"/>
        <end position="144"/>
    </location>
</feature>
<keyword evidence="2" id="KW-0808">Transferase</keyword>
<gene>
    <name evidence="2" type="ORF">ACFO5X_06840</name>
</gene>
<proteinExistence type="predicted"/>
<dbReference type="Pfam" id="PF13508">
    <property type="entry name" value="Acetyltransf_7"/>
    <property type="match status" value="1"/>
</dbReference>
<dbReference type="RefSeq" id="WP_380716538.1">
    <property type="nucleotide sequence ID" value="NZ_JBHSGI010000004.1"/>
</dbReference>
<reference evidence="3" key="1">
    <citation type="journal article" date="2019" name="Int. J. Syst. Evol. Microbiol.">
        <title>The Global Catalogue of Microorganisms (GCM) 10K type strain sequencing project: providing services to taxonomists for standard genome sequencing and annotation.</title>
        <authorList>
            <consortium name="The Broad Institute Genomics Platform"/>
            <consortium name="The Broad Institute Genome Sequencing Center for Infectious Disease"/>
            <person name="Wu L."/>
            <person name="Ma J."/>
        </authorList>
    </citation>
    <scope>NUCLEOTIDE SEQUENCE [LARGE SCALE GENOMIC DNA]</scope>
    <source>
        <strain evidence="3">CGMCC 4.7283</strain>
    </source>
</reference>
<dbReference type="CDD" id="cd04301">
    <property type="entry name" value="NAT_SF"/>
    <property type="match status" value="1"/>
</dbReference>
<keyword evidence="2" id="KW-0012">Acyltransferase</keyword>
<protein>
    <submittedName>
        <fullName evidence="2">GNAT family N-acetyltransferase</fullName>
        <ecNumber evidence="2">2.3.-.-</ecNumber>
    </submittedName>
</protein>
<accession>A0ABV9KDL7</accession>